<comment type="caution">
    <text evidence="1">The sequence shown here is derived from an EMBL/GenBank/DDBJ whole genome shotgun (WGS) entry which is preliminary data.</text>
</comment>
<proteinExistence type="predicted"/>
<gene>
    <name evidence="1" type="ORF">Q3C12_02865</name>
</gene>
<name>A0ABT8V3D0_9BACL</name>
<evidence type="ECO:0000313" key="1">
    <source>
        <dbReference type="EMBL" id="MDO3675929.1"/>
    </source>
</evidence>
<organism evidence="1 2">
    <name type="scientific">Paenibacillus ehimensis</name>
    <dbReference type="NCBI Taxonomy" id="79264"/>
    <lineage>
        <taxon>Bacteria</taxon>
        <taxon>Bacillati</taxon>
        <taxon>Bacillota</taxon>
        <taxon>Bacilli</taxon>
        <taxon>Bacillales</taxon>
        <taxon>Paenibacillaceae</taxon>
        <taxon>Paenibacillus</taxon>
    </lineage>
</organism>
<keyword evidence="2" id="KW-1185">Reference proteome</keyword>
<reference evidence="1" key="1">
    <citation type="submission" date="2023-07" db="EMBL/GenBank/DDBJ databases">
        <authorList>
            <person name="Aktuganov G."/>
            <person name="Boyko T."/>
            <person name="Delegan Y."/>
            <person name="Galimzianova N."/>
            <person name="Gilvanova E."/>
            <person name="Korobov V."/>
            <person name="Kuzmina L."/>
            <person name="Melentiev A."/>
            <person name="Milman P."/>
            <person name="Ryabova A."/>
            <person name="Stupak E."/>
            <person name="Yasakov T."/>
            <person name="Zharikova N."/>
            <person name="Zhurenko E."/>
        </authorList>
    </citation>
    <scope>NUCLEOTIDE SEQUENCE</scope>
    <source>
        <strain evidence="1">IB-739</strain>
    </source>
</reference>
<accession>A0ABT8V3D0</accession>
<dbReference type="EMBL" id="JAUMKJ010000002">
    <property type="protein sequence ID" value="MDO3675929.1"/>
    <property type="molecule type" value="Genomic_DNA"/>
</dbReference>
<dbReference type="RefSeq" id="WP_302877177.1">
    <property type="nucleotide sequence ID" value="NZ_JAUMKJ010000002.1"/>
</dbReference>
<evidence type="ECO:0000313" key="2">
    <source>
        <dbReference type="Proteomes" id="UP001168883"/>
    </source>
</evidence>
<protein>
    <submittedName>
        <fullName evidence="1">Uncharacterized protein</fullName>
    </submittedName>
</protein>
<dbReference type="Proteomes" id="UP001168883">
    <property type="component" value="Unassembled WGS sequence"/>
</dbReference>
<sequence length="178" mass="21290">MSINSYLDKLEGTSKRHVLLIVTPKEKYPNQYLDETYYELEKSILEKPRSYISVYGDDPNEVMQFVAFREYIRPEFTDRYLLREDRTNKVKRMDEKELISFIVAKHFYDTVPYGEKKEEEAIKDGEVQANQFLEKYPLSRFEHASVVLGKDTKEANVLIKLNFTNLSDNYYFDYVYVR</sequence>